<feature type="transmembrane region" description="Helical" evidence="2">
    <location>
        <begin position="12"/>
        <end position="30"/>
    </location>
</feature>
<keyword evidence="5" id="KW-1185">Reference proteome</keyword>
<dbReference type="PANTHER" id="PTHR34978:SF3">
    <property type="entry name" value="SLR0241 PROTEIN"/>
    <property type="match status" value="1"/>
</dbReference>
<keyword evidence="2" id="KW-0472">Membrane</keyword>
<feature type="transmembrane region" description="Helical" evidence="2">
    <location>
        <begin position="335"/>
        <end position="354"/>
    </location>
</feature>
<evidence type="ECO:0000313" key="4">
    <source>
        <dbReference type="EMBL" id="TDX01239.1"/>
    </source>
</evidence>
<dbReference type="PANTHER" id="PTHR34978">
    <property type="entry name" value="POSSIBLE SENSOR-TRANSDUCER PROTEIN BLAR"/>
    <property type="match status" value="1"/>
</dbReference>
<reference evidence="4 5" key="1">
    <citation type="submission" date="2019-03" db="EMBL/GenBank/DDBJ databases">
        <title>Genomic Encyclopedia of Type Strains, Phase IV (KMG-IV): sequencing the most valuable type-strain genomes for metagenomic binning, comparative biology and taxonomic classification.</title>
        <authorList>
            <person name="Goeker M."/>
        </authorList>
    </citation>
    <scope>NUCLEOTIDE SEQUENCE [LARGE SCALE GENOMIC DNA]</scope>
    <source>
        <strain evidence="4 5">DSM 100059</strain>
    </source>
</reference>
<evidence type="ECO:0000256" key="1">
    <source>
        <dbReference type="SAM" id="MobiDB-lite"/>
    </source>
</evidence>
<evidence type="ECO:0000259" key="3">
    <source>
        <dbReference type="Pfam" id="PF05569"/>
    </source>
</evidence>
<feature type="domain" description="Peptidase M56" evidence="3">
    <location>
        <begin position="86"/>
        <end position="293"/>
    </location>
</feature>
<gene>
    <name evidence="4" type="ORF">EDB95_2271</name>
</gene>
<feature type="region of interest" description="Disordered" evidence="1">
    <location>
        <begin position="419"/>
        <end position="465"/>
    </location>
</feature>
<proteinExistence type="predicted"/>
<dbReference type="AlphaFoldDB" id="A0A4R8DT17"/>
<feature type="compositionally biased region" description="Pro residues" evidence="1">
    <location>
        <begin position="421"/>
        <end position="436"/>
    </location>
</feature>
<dbReference type="Pfam" id="PF05569">
    <property type="entry name" value="Peptidase_M56"/>
    <property type="match status" value="1"/>
</dbReference>
<feature type="transmembrane region" description="Helical" evidence="2">
    <location>
        <begin position="238"/>
        <end position="260"/>
    </location>
</feature>
<dbReference type="InterPro" id="IPR008756">
    <property type="entry name" value="Peptidase_M56"/>
</dbReference>
<dbReference type="RefSeq" id="WP_133993615.1">
    <property type="nucleotide sequence ID" value="NZ_SODV01000001.1"/>
</dbReference>
<evidence type="ECO:0000313" key="5">
    <source>
        <dbReference type="Proteomes" id="UP000294498"/>
    </source>
</evidence>
<sequence length="689" mass="74869">MLLNSLCWTLVHSLWEGLLAALFAGAVLLLTRRSSAAIRYRLLTWIFFAFVAGVGITLAWELSRTEAGAFASVAVATVPPGHVGPTASSAASSAASFAAAARATQPAAHTPAAVEAMIRAFSAFCDTHALLIVSIWFVILLGKLLQTGWSLTYVRRIRRNNVRPPKAPWPGRLRELAELLGLRRPVTLLESGLVRVPMVVGHLKPIILVPMGILTRLPQDQLEAVLLHELAHIHRRDYLVNLLQGVVEAFLFFNPFVWWLSALIREEREHCCDDIAIAATRNKTQFINALVAFQEYSLSAPAYAVAFPGRRYYLLDRVKRIVNNRNKTLNAMEKLFLSGCLVVAACLTLAFTPLGHHFSTRSSRDTVPPTAPVPPAAVPNPPAAAPVPPTVAPVPSLGAPAPPVEPPIPPAGAPIAAAPAAPAPPAGVLTPAPPLHPAVDTTPGWTAFPPLSSDEFQGGSFRGSMQSQDNRITFVRGIWNNGDTYKYYMGNKKIVRENGVTTAFYIDGQKVPDNELDQHKEEIDRIIATLEAEAKKGASLSINNNQADQTVLTADRISMAGTGQNMSGSGVSMSGNWVSTSGTGVTTRGNFSENTNKTEAVMHLDNQDDRINIATQPIIQDILDQKLATDPKNLSFTLDHERLRINGVTQPKPVFEYFRNKYIQDKGDSYTYSRKGHSISSMVSRNSSN</sequence>
<feature type="transmembrane region" description="Helical" evidence="2">
    <location>
        <begin position="129"/>
        <end position="154"/>
    </location>
</feature>
<name>A0A4R8DT17_9BACT</name>
<dbReference type="CDD" id="cd07341">
    <property type="entry name" value="M56_BlaR1_MecR1_like"/>
    <property type="match status" value="1"/>
</dbReference>
<dbReference type="Gene3D" id="3.30.2010.10">
    <property type="entry name" value="Metalloproteases ('zincins'), catalytic domain"/>
    <property type="match status" value="1"/>
</dbReference>
<protein>
    <submittedName>
        <fullName evidence="4">Beta-lactamase regulating signal transducer with metallopeptidase domain</fullName>
    </submittedName>
</protein>
<keyword evidence="2" id="KW-0812">Transmembrane</keyword>
<comment type="caution">
    <text evidence="4">The sequence shown here is derived from an EMBL/GenBank/DDBJ whole genome shotgun (WGS) entry which is preliminary data.</text>
</comment>
<feature type="compositionally biased region" description="Pro residues" evidence="1">
    <location>
        <begin position="369"/>
        <end position="381"/>
    </location>
</feature>
<evidence type="ECO:0000256" key="2">
    <source>
        <dbReference type="SAM" id="Phobius"/>
    </source>
</evidence>
<accession>A0A4R8DT17</accession>
<keyword evidence="2" id="KW-1133">Transmembrane helix</keyword>
<organism evidence="4 5">
    <name type="scientific">Dinghuibacter silviterrae</name>
    <dbReference type="NCBI Taxonomy" id="1539049"/>
    <lineage>
        <taxon>Bacteria</taxon>
        <taxon>Pseudomonadati</taxon>
        <taxon>Bacteroidota</taxon>
        <taxon>Chitinophagia</taxon>
        <taxon>Chitinophagales</taxon>
        <taxon>Chitinophagaceae</taxon>
        <taxon>Dinghuibacter</taxon>
    </lineage>
</organism>
<dbReference type="OrthoDB" id="15218at2"/>
<dbReference type="EMBL" id="SODV01000001">
    <property type="protein sequence ID" value="TDX01239.1"/>
    <property type="molecule type" value="Genomic_DNA"/>
</dbReference>
<feature type="transmembrane region" description="Helical" evidence="2">
    <location>
        <begin position="42"/>
        <end position="60"/>
    </location>
</feature>
<feature type="region of interest" description="Disordered" evidence="1">
    <location>
        <begin position="359"/>
        <end position="381"/>
    </location>
</feature>
<dbReference type="InterPro" id="IPR052173">
    <property type="entry name" value="Beta-lactam_resp_regulator"/>
</dbReference>
<dbReference type="Proteomes" id="UP000294498">
    <property type="component" value="Unassembled WGS sequence"/>
</dbReference>